<dbReference type="AlphaFoldDB" id="A0A1I5LP90"/>
<evidence type="ECO:0000256" key="2">
    <source>
        <dbReference type="ARBA" id="ARBA00022833"/>
    </source>
</evidence>
<dbReference type="GO" id="GO:0006979">
    <property type="term" value="P:response to oxidative stress"/>
    <property type="evidence" value="ECO:0007669"/>
    <property type="project" value="InterPro"/>
</dbReference>
<protein>
    <recommendedName>
        <fullName evidence="1">peptide-methionine (R)-S-oxide reductase</fullName>
        <ecNumber evidence="1">1.8.4.12</ecNumber>
    </recommendedName>
</protein>
<dbReference type="EC" id="1.8.4.12" evidence="1"/>
<dbReference type="Gene3D" id="2.170.150.20">
    <property type="entry name" value="Peptide methionine sulfoxide reductase"/>
    <property type="match status" value="1"/>
</dbReference>
<dbReference type="NCBIfam" id="TIGR00357">
    <property type="entry name" value="peptide-methionine (R)-S-oxide reductase MsrB"/>
    <property type="match status" value="1"/>
</dbReference>
<dbReference type="PANTHER" id="PTHR10173">
    <property type="entry name" value="METHIONINE SULFOXIDE REDUCTASE"/>
    <property type="match status" value="1"/>
</dbReference>
<dbReference type="PANTHER" id="PTHR10173:SF57">
    <property type="entry name" value="PEPTIDE-METHIONINE (R)-S-OXIDE REDUCTASE"/>
    <property type="match status" value="1"/>
</dbReference>
<evidence type="ECO:0000256" key="4">
    <source>
        <dbReference type="ARBA" id="ARBA00048488"/>
    </source>
</evidence>
<evidence type="ECO:0000256" key="1">
    <source>
        <dbReference type="ARBA" id="ARBA00012499"/>
    </source>
</evidence>
<evidence type="ECO:0000259" key="5">
    <source>
        <dbReference type="PROSITE" id="PS51790"/>
    </source>
</evidence>
<organism evidence="6 7">
    <name type="scientific">Pseudomonas borbori</name>
    <dbReference type="NCBI Taxonomy" id="289003"/>
    <lineage>
        <taxon>Bacteria</taxon>
        <taxon>Pseudomonadati</taxon>
        <taxon>Pseudomonadota</taxon>
        <taxon>Gammaproteobacteria</taxon>
        <taxon>Pseudomonadales</taxon>
        <taxon>Pseudomonadaceae</taxon>
        <taxon>Pseudomonas</taxon>
    </lineage>
</organism>
<dbReference type="PROSITE" id="PS51790">
    <property type="entry name" value="MSRB"/>
    <property type="match status" value="1"/>
</dbReference>
<dbReference type="InterPro" id="IPR028427">
    <property type="entry name" value="Met_Sox_Rdtase_MsrB"/>
</dbReference>
<keyword evidence="3" id="KW-0560">Oxidoreductase</keyword>
<dbReference type="GO" id="GO:0005737">
    <property type="term" value="C:cytoplasm"/>
    <property type="evidence" value="ECO:0007669"/>
    <property type="project" value="TreeGrafter"/>
</dbReference>
<feature type="domain" description="MsrB" evidence="5">
    <location>
        <begin position="74"/>
        <end position="195"/>
    </location>
</feature>
<comment type="catalytic activity">
    <reaction evidence="4">
        <text>L-methionyl-[protein] + [thioredoxin]-disulfide + H2O = L-methionyl-(R)-S-oxide-[protein] + [thioredoxin]-dithiol</text>
        <dbReference type="Rhea" id="RHEA:24164"/>
        <dbReference type="Rhea" id="RHEA-COMP:10698"/>
        <dbReference type="Rhea" id="RHEA-COMP:10700"/>
        <dbReference type="Rhea" id="RHEA-COMP:12313"/>
        <dbReference type="Rhea" id="RHEA-COMP:12314"/>
        <dbReference type="ChEBI" id="CHEBI:15377"/>
        <dbReference type="ChEBI" id="CHEBI:16044"/>
        <dbReference type="ChEBI" id="CHEBI:29950"/>
        <dbReference type="ChEBI" id="CHEBI:45764"/>
        <dbReference type="ChEBI" id="CHEBI:50058"/>
        <dbReference type="EC" id="1.8.4.12"/>
    </reaction>
</comment>
<name>A0A1I5LP90_9PSED</name>
<reference evidence="7" key="1">
    <citation type="submission" date="2016-10" db="EMBL/GenBank/DDBJ databases">
        <authorList>
            <person name="Varghese N."/>
            <person name="Submissions S."/>
        </authorList>
    </citation>
    <scope>NUCLEOTIDE SEQUENCE [LARGE SCALE GENOMIC DNA]</scope>
    <source>
        <strain evidence="7">DSM 17834</strain>
    </source>
</reference>
<dbReference type="InterPro" id="IPR002579">
    <property type="entry name" value="Met_Sox_Rdtase_MsrB_dom"/>
</dbReference>
<dbReference type="SUPFAM" id="SSF51316">
    <property type="entry name" value="Mss4-like"/>
    <property type="match status" value="1"/>
</dbReference>
<sequence>MRSAVTPPTVRKRSANGCNKSAISQSIEHISLQRTAMKRRTLLQGMALLPTLPLLASQAPLSQAATVVPLDKAHSEWRELLSPEAYAVLFEEDTERPGSSPLNQEKRAGTYICAACYLPLFDSQDKYESGTGWPSFTQAIAGHTAFKRDFKLIFPRTEYHCARCQGHQGHLFDDGPPPRGERWCNNGVALRFIPQGETLPALRS</sequence>
<dbReference type="GO" id="GO:0033743">
    <property type="term" value="F:peptide-methionine (R)-S-oxide reductase activity"/>
    <property type="evidence" value="ECO:0007669"/>
    <property type="project" value="UniProtKB-EC"/>
</dbReference>
<evidence type="ECO:0000313" key="6">
    <source>
        <dbReference type="EMBL" id="SFO99128.1"/>
    </source>
</evidence>
<proteinExistence type="predicted"/>
<evidence type="ECO:0000313" key="7">
    <source>
        <dbReference type="Proteomes" id="UP000198784"/>
    </source>
</evidence>
<dbReference type="STRING" id="289003.SAMN05216190_103162"/>
<dbReference type="EMBL" id="FOWX01000003">
    <property type="protein sequence ID" value="SFO99128.1"/>
    <property type="molecule type" value="Genomic_DNA"/>
</dbReference>
<dbReference type="InterPro" id="IPR011057">
    <property type="entry name" value="Mss4-like_sf"/>
</dbReference>
<accession>A0A1I5LP90</accession>
<dbReference type="Proteomes" id="UP000198784">
    <property type="component" value="Unassembled WGS sequence"/>
</dbReference>
<dbReference type="Pfam" id="PF01641">
    <property type="entry name" value="SelR"/>
    <property type="match status" value="1"/>
</dbReference>
<gene>
    <name evidence="6" type="ORF">SAMN05216190_103162</name>
</gene>
<dbReference type="GO" id="GO:0030091">
    <property type="term" value="P:protein repair"/>
    <property type="evidence" value="ECO:0007669"/>
    <property type="project" value="InterPro"/>
</dbReference>
<keyword evidence="2" id="KW-0862">Zinc</keyword>
<evidence type="ECO:0000256" key="3">
    <source>
        <dbReference type="ARBA" id="ARBA00023002"/>
    </source>
</evidence>
<keyword evidence="7" id="KW-1185">Reference proteome</keyword>